<organism evidence="1 2">
    <name type="scientific">Acer yangbiense</name>
    <dbReference type="NCBI Taxonomy" id="1000413"/>
    <lineage>
        <taxon>Eukaryota</taxon>
        <taxon>Viridiplantae</taxon>
        <taxon>Streptophyta</taxon>
        <taxon>Embryophyta</taxon>
        <taxon>Tracheophyta</taxon>
        <taxon>Spermatophyta</taxon>
        <taxon>Magnoliopsida</taxon>
        <taxon>eudicotyledons</taxon>
        <taxon>Gunneridae</taxon>
        <taxon>Pentapetalae</taxon>
        <taxon>rosids</taxon>
        <taxon>malvids</taxon>
        <taxon>Sapindales</taxon>
        <taxon>Sapindaceae</taxon>
        <taxon>Hippocastanoideae</taxon>
        <taxon>Acereae</taxon>
        <taxon>Acer</taxon>
    </lineage>
</organism>
<dbReference type="PANTHER" id="PTHR11439:SF470">
    <property type="entry name" value="CYSTEINE-RICH RLK (RECEPTOR-LIKE PROTEIN KINASE) 8"/>
    <property type="match status" value="1"/>
</dbReference>
<gene>
    <name evidence="1" type="ORF">EZV62_004515</name>
</gene>
<comment type="caution">
    <text evidence="1">The sequence shown here is derived from an EMBL/GenBank/DDBJ whole genome shotgun (WGS) entry which is preliminary data.</text>
</comment>
<accession>A0A5C7IKA7</accession>
<evidence type="ECO:0000313" key="2">
    <source>
        <dbReference type="Proteomes" id="UP000323000"/>
    </source>
</evidence>
<evidence type="ECO:0008006" key="3">
    <source>
        <dbReference type="Google" id="ProtNLM"/>
    </source>
</evidence>
<dbReference type="PANTHER" id="PTHR11439">
    <property type="entry name" value="GAG-POL-RELATED RETROTRANSPOSON"/>
    <property type="match status" value="1"/>
</dbReference>
<reference evidence="2" key="1">
    <citation type="journal article" date="2019" name="Gigascience">
        <title>De novo genome assembly of the endangered Acer yangbiense, a plant species with extremely small populations endemic to Yunnan Province, China.</title>
        <authorList>
            <person name="Yang J."/>
            <person name="Wariss H.M."/>
            <person name="Tao L."/>
            <person name="Zhang R."/>
            <person name="Yun Q."/>
            <person name="Hollingsworth P."/>
            <person name="Dao Z."/>
            <person name="Luo G."/>
            <person name="Guo H."/>
            <person name="Ma Y."/>
            <person name="Sun W."/>
        </authorList>
    </citation>
    <scope>NUCLEOTIDE SEQUENCE [LARGE SCALE GENOMIC DNA]</scope>
    <source>
        <strain evidence="2">cv. Malutang</strain>
    </source>
</reference>
<dbReference type="OrthoDB" id="1746074at2759"/>
<dbReference type="EMBL" id="VAHF01000002">
    <property type="protein sequence ID" value="TXG69580.1"/>
    <property type="molecule type" value="Genomic_DNA"/>
</dbReference>
<proteinExistence type="predicted"/>
<name>A0A5C7IKA7_9ROSI</name>
<keyword evidence="2" id="KW-1185">Reference proteome</keyword>
<dbReference type="Proteomes" id="UP000323000">
    <property type="component" value="Chromosome 2"/>
</dbReference>
<protein>
    <recommendedName>
        <fullName evidence="3">Reverse transcriptase Ty1/copia-type domain-containing protein</fullName>
    </recommendedName>
</protein>
<dbReference type="AlphaFoldDB" id="A0A5C7IKA7"/>
<sequence>MQLLAPNLCLWFCTKLHPQVIIWIHQLVIDIKGFDGDDVFPDWKAHAGAEVERGGDRPPNDAVCSNDPHHFLLEDTGYLDCKPTSVPMDPKLTLSSIDGDLIPDVTHYRRLVGRLLYLTLSRPDITFAVHRLTQFLSQPRLPHLKAVHHLHRYLKNQPGQGLFFSSSSPLQVRAYSDVAFVVPVKFRHLKNFLCRYRYIAEPLDIAKKIPMHPKIASVF</sequence>
<evidence type="ECO:0000313" key="1">
    <source>
        <dbReference type="EMBL" id="TXG69580.1"/>
    </source>
</evidence>